<evidence type="ECO:0000259" key="3">
    <source>
        <dbReference type="Pfam" id="PF13505"/>
    </source>
</evidence>
<dbReference type="RefSeq" id="WP_035593529.1">
    <property type="nucleotide sequence ID" value="NZ_ARYM01000001.1"/>
</dbReference>
<dbReference type="SUPFAM" id="SSF56925">
    <property type="entry name" value="OMPA-like"/>
    <property type="match status" value="1"/>
</dbReference>
<name>A0A062VLX0_9PROT</name>
<accession>A0A062VLX0</accession>
<protein>
    <recommendedName>
        <fullName evidence="3">Outer membrane protein beta-barrel domain-containing protein</fullName>
    </recommendedName>
</protein>
<evidence type="ECO:0000256" key="2">
    <source>
        <dbReference type="SAM" id="SignalP"/>
    </source>
</evidence>
<keyword evidence="1 2" id="KW-0732">Signal</keyword>
<dbReference type="InterPro" id="IPR011250">
    <property type="entry name" value="OMP/PagP_B-barrel"/>
</dbReference>
<organism evidence="4 5">
    <name type="scientific">Hyphomonas polymorpha PS728</name>
    <dbReference type="NCBI Taxonomy" id="1280954"/>
    <lineage>
        <taxon>Bacteria</taxon>
        <taxon>Pseudomonadati</taxon>
        <taxon>Pseudomonadota</taxon>
        <taxon>Alphaproteobacteria</taxon>
        <taxon>Hyphomonadales</taxon>
        <taxon>Hyphomonadaceae</taxon>
        <taxon>Hyphomonas</taxon>
    </lineage>
</organism>
<dbReference type="OrthoDB" id="7173051at2"/>
<feature type="signal peptide" evidence="2">
    <location>
        <begin position="1"/>
        <end position="20"/>
    </location>
</feature>
<dbReference type="Pfam" id="PF13505">
    <property type="entry name" value="OMP_b-brl"/>
    <property type="match status" value="1"/>
</dbReference>
<dbReference type="EMBL" id="ARYM01000001">
    <property type="protein sequence ID" value="KDA00667.1"/>
    <property type="molecule type" value="Genomic_DNA"/>
</dbReference>
<comment type="caution">
    <text evidence="4">The sequence shown here is derived from an EMBL/GenBank/DDBJ whole genome shotgun (WGS) entry which is preliminary data.</text>
</comment>
<dbReference type="eggNOG" id="COG3637">
    <property type="taxonomic scope" value="Bacteria"/>
</dbReference>
<dbReference type="AlphaFoldDB" id="A0A062VLX0"/>
<dbReference type="InterPro" id="IPR027385">
    <property type="entry name" value="Beta-barrel_OMP"/>
</dbReference>
<feature type="chain" id="PRO_5001615344" description="Outer membrane protein beta-barrel domain-containing protein" evidence="2">
    <location>
        <begin position="21"/>
        <end position="166"/>
    </location>
</feature>
<dbReference type="STRING" id="1280954.HPO_01520"/>
<keyword evidence="5" id="KW-1185">Reference proteome</keyword>
<evidence type="ECO:0000313" key="4">
    <source>
        <dbReference type="EMBL" id="KDA00667.1"/>
    </source>
</evidence>
<evidence type="ECO:0000313" key="5">
    <source>
        <dbReference type="Proteomes" id="UP000027100"/>
    </source>
</evidence>
<gene>
    <name evidence="4" type="ORF">HPO_01520</name>
</gene>
<dbReference type="Proteomes" id="UP000027100">
    <property type="component" value="Unassembled WGS sequence"/>
</dbReference>
<reference evidence="4 5" key="1">
    <citation type="journal article" date="2014" name="Antonie Van Leeuwenhoek">
        <title>Hyphomonas beringensis sp. nov. and Hyphomonas chukchiensis sp. nov., isolated from surface seawater of the Bering Sea and Chukchi Sea.</title>
        <authorList>
            <person name="Li C."/>
            <person name="Lai Q."/>
            <person name="Li G."/>
            <person name="Dong C."/>
            <person name="Wang J."/>
            <person name="Liao Y."/>
            <person name="Shao Z."/>
        </authorList>
    </citation>
    <scope>NUCLEOTIDE SEQUENCE [LARGE SCALE GENOMIC DNA]</scope>
    <source>
        <strain evidence="4 5">PS728</strain>
    </source>
</reference>
<sequence length="166" mass="17113">MKIALASLAIALTAAPAAFAQGDVELSAGYSNVDIGSADLGALTGRGSYFFTRHLGVEGEASIGVKDDDVGLGKVELDHSIGAFGVVRAPISERFHMFGRVGYATSELSASVPGVGSASGDFDGVAYGVGAKFFATERFGIRGDFTKYEGDDNDADVFSIGAVVRF</sequence>
<feature type="domain" description="Outer membrane protein beta-barrel" evidence="3">
    <location>
        <begin position="5"/>
        <end position="166"/>
    </location>
</feature>
<dbReference type="Gene3D" id="2.40.160.20">
    <property type="match status" value="1"/>
</dbReference>
<evidence type="ECO:0000256" key="1">
    <source>
        <dbReference type="ARBA" id="ARBA00022729"/>
    </source>
</evidence>
<dbReference type="PATRIC" id="fig|1280954.3.peg.312"/>
<proteinExistence type="predicted"/>